<feature type="compositionally biased region" description="Low complexity" evidence="1">
    <location>
        <begin position="1071"/>
        <end position="1085"/>
    </location>
</feature>
<dbReference type="EMBL" id="CAJNOJ010000005">
    <property type="protein sequence ID" value="CAF0747603.1"/>
    <property type="molecule type" value="Genomic_DNA"/>
</dbReference>
<feature type="compositionally biased region" description="Low complexity" evidence="1">
    <location>
        <begin position="68"/>
        <end position="79"/>
    </location>
</feature>
<feature type="compositionally biased region" description="Polar residues" evidence="1">
    <location>
        <begin position="704"/>
        <end position="714"/>
    </location>
</feature>
<feature type="region of interest" description="Disordered" evidence="1">
    <location>
        <begin position="461"/>
        <end position="481"/>
    </location>
</feature>
<name>A0A813NZP7_ADIRI</name>
<feature type="region of interest" description="Disordered" evidence="1">
    <location>
        <begin position="1"/>
        <end position="90"/>
    </location>
</feature>
<feature type="compositionally biased region" description="Low complexity" evidence="1">
    <location>
        <begin position="355"/>
        <end position="375"/>
    </location>
</feature>
<evidence type="ECO:0000313" key="3">
    <source>
        <dbReference type="Proteomes" id="UP000663852"/>
    </source>
</evidence>
<feature type="compositionally biased region" description="Polar residues" evidence="1">
    <location>
        <begin position="302"/>
        <end position="313"/>
    </location>
</feature>
<feature type="compositionally biased region" description="Polar residues" evidence="1">
    <location>
        <begin position="1"/>
        <end position="10"/>
    </location>
</feature>
<gene>
    <name evidence="2" type="ORF">EDS130_LOCUS2102</name>
</gene>
<feature type="region of interest" description="Disordered" evidence="1">
    <location>
        <begin position="1027"/>
        <end position="1097"/>
    </location>
</feature>
<organism evidence="2 3">
    <name type="scientific">Adineta ricciae</name>
    <name type="common">Rotifer</name>
    <dbReference type="NCBI Taxonomy" id="249248"/>
    <lineage>
        <taxon>Eukaryota</taxon>
        <taxon>Metazoa</taxon>
        <taxon>Spiralia</taxon>
        <taxon>Gnathifera</taxon>
        <taxon>Rotifera</taxon>
        <taxon>Eurotatoria</taxon>
        <taxon>Bdelloidea</taxon>
        <taxon>Adinetida</taxon>
        <taxon>Adinetidae</taxon>
        <taxon>Adineta</taxon>
    </lineage>
</organism>
<comment type="caution">
    <text evidence="2">The sequence shown here is derived from an EMBL/GenBank/DDBJ whole genome shotgun (WGS) entry which is preliminary data.</text>
</comment>
<feature type="compositionally biased region" description="Low complexity" evidence="1">
    <location>
        <begin position="715"/>
        <end position="726"/>
    </location>
</feature>
<evidence type="ECO:0000256" key="1">
    <source>
        <dbReference type="SAM" id="MobiDB-lite"/>
    </source>
</evidence>
<protein>
    <submittedName>
        <fullName evidence="2">Uncharacterized protein</fullName>
    </submittedName>
</protein>
<feature type="compositionally biased region" description="Polar residues" evidence="1">
    <location>
        <begin position="1086"/>
        <end position="1097"/>
    </location>
</feature>
<feature type="compositionally biased region" description="Pro residues" evidence="1">
    <location>
        <begin position="291"/>
        <end position="300"/>
    </location>
</feature>
<proteinExistence type="predicted"/>
<feature type="region of interest" description="Disordered" evidence="1">
    <location>
        <begin position="704"/>
        <end position="726"/>
    </location>
</feature>
<dbReference type="Proteomes" id="UP000663852">
    <property type="component" value="Unassembled WGS sequence"/>
</dbReference>
<feature type="compositionally biased region" description="Polar residues" evidence="1">
    <location>
        <begin position="1027"/>
        <end position="1070"/>
    </location>
</feature>
<sequence length="1097" mass="123538">MSSSTTTTSPNRKRPISSSIRSSPSPPSAKRHGLANSRRAIKATTDQANERHSRTKRQYRHVEHRNSSWEFSQSSSNSNHSRKSPTDDQNANEFFESSIKHSKSKSDMQMDMLYTKKATSLALIMKPSAKTYHSDDEYEQSQQISTRVLNKSTPVIVPPSVMTIVKSNSELSKKSFRQDNVIIQQYDTNSNSNSSAKLVKLIVPQTTNSSSPSIKMLSSGDGLASALRIPTKIQLTKPLLASSTRPEKSSSLISSTNVHQDQLILSPSSATNLLDVPDQQSVLGDYHSPAALPPTPPPPVIDNTNSNLRNVSDTLRKRSNKTSTMNTKAVEKSDEPISDEAILPKRHSSTSTDWSVPPTSELSPTSLTSSSPDLTQNYCPTDDSFVELDSSINIKDSVKRQSRSLSTSYSTLPSFTTSYLQSNDETFLKPNKSKSLTRPTANSDGQVMLINKKRSLQKSPTLQAGSSQCIKRRRRANETPVKSHYNEKLYKSKTKHFKLELNDEFVIKDLLFEMIERVVSTSNDQALKTLLNTSISNIKQIIPIVRVSNRKTTFLRTNKKTNSSKPNESRSKVITQQELDEQAYLLHTKDQRGNYERVTNPAKVEEPTLLIFVAITLVKSTRQSVLGMLEMWSEMSEQKKNIYYKRVIQLYKKPNRDVVITSSSLENHSFLSTDSTDNTNSSTLSISSLSVDFKRQTSTPLSFHSVPSSINDDQSTISSNESSSKTNISSDIVNELINGAKGLDRLSSSPTVFIDSIQNFVRLPTDKQIQTVRNLEQQLEKKCSTQLNRANIFCTQKINYFATKYQISSSNESKNELTLIVKYFYFFVLSLNCQKQEGIFQTILTQILNGNYTSIDESYCSPVLTSVIEDLILCSSLANDYLASQPMIMNDVEYSLPCVRNSELENELTHMNLSSDLFTNANDLQDYLNRCENATINIPCYSVQQSQHSSMYYPTYHSSSQYYYPPSQSNDMNNYYYNTNPSTPYPHSSQMFSYNQSTSYYHPADTYANNNNNEKFKYYYNPQQSTYPYSSQVNSTTDIPISTNSSLHRSYHQMNPNLQRTFSNSQQPTTSSPVFDSPSVVSPQSKLLNTRNPNYSS</sequence>
<feature type="region of interest" description="Disordered" evidence="1">
    <location>
        <begin position="284"/>
        <end position="378"/>
    </location>
</feature>
<reference evidence="2" key="1">
    <citation type="submission" date="2021-02" db="EMBL/GenBank/DDBJ databases">
        <authorList>
            <person name="Nowell W R."/>
        </authorList>
    </citation>
    <scope>NUCLEOTIDE SEQUENCE</scope>
</reference>
<accession>A0A813NZP7</accession>
<dbReference type="OrthoDB" id="10036457at2759"/>
<evidence type="ECO:0000313" key="2">
    <source>
        <dbReference type="EMBL" id="CAF0747603.1"/>
    </source>
</evidence>
<dbReference type="AlphaFoldDB" id="A0A813NZP7"/>